<dbReference type="InterPro" id="IPR011009">
    <property type="entry name" value="Kinase-like_dom_sf"/>
</dbReference>
<dbReference type="Proteomes" id="UP000248423">
    <property type="component" value="Unassembled WGS sequence"/>
</dbReference>
<dbReference type="OrthoDB" id="3645574at2759"/>
<reference evidence="1 2" key="1">
    <citation type="submission" date="2018-02" db="EMBL/GenBank/DDBJ databases">
        <title>The genomes of Aspergillus section Nigri reveals drivers in fungal speciation.</title>
        <authorList>
            <consortium name="DOE Joint Genome Institute"/>
            <person name="Vesth T.C."/>
            <person name="Nybo J."/>
            <person name="Theobald S."/>
            <person name="Brandl J."/>
            <person name="Frisvad J.C."/>
            <person name="Nielsen K.F."/>
            <person name="Lyhne E.K."/>
            <person name="Kogle M.E."/>
            <person name="Kuo A."/>
            <person name="Riley R."/>
            <person name="Clum A."/>
            <person name="Nolan M."/>
            <person name="Lipzen A."/>
            <person name="Salamov A."/>
            <person name="Henrissat B."/>
            <person name="Wiebenga A."/>
            <person name="De vries R.P."/>
            <person name="Grigoriev I.V."/>
            <person name="Mortensen U.H."/>
            <person name="Andersen M.R."/>
            <person name="Baker S.E."/>
        </authorList>
    </citation>
    <scope>NUCLEOTIDE SEQUENCE [LARGE SCALE GENOMIC DNA]</scope>
    <source>
        <strain evidence="1 2">CBS 121057</strain>
    </source>
</reference>
<evidence type="ECO:0000313" key="2">
    <source>
        <dbReference type="Proteomes" id="UP000248423"/>
    </source>
</evidence>
<dbReference type="VEuPathDB" id="FungiDB:BO78DRAFT_303496"/>
<evidence type="ECO:0008006" key="3">
    <source>
        <dbReference type="Google" id="ProtNLM"/>
    </source>
</evidence>
<accession>A0A319F0Q0</accession>
<dbReference type="PANTHER" id="PTHR21310:SF37">
    <property type="entry name" value="AMINOGLYCOSIDE PHOSPHOTRANSFERASE DOMAIN-CONTAINING PROTEIN"/>
    <property type="match status" value="1"/>
</dbReference>
<dbReference type="PANTHER" id="PTHR21310">
    <property type="entry name" value="AMINOGLYCOSIDE PHOSPHOTRANSFERASE-RELATED-RELATED"/>
    <property type="match status" value="1"/>
</dbReference>
<dbReference type="SUPFAM" id="SSF56112">
    <property type="entry name" value="Protein kinase-like (PK-like)"/>
    <property type="match status" value="1"/>
</dbReference>
<name>A0A319F0Q0_ASPSB</name>
<sequence>MPTTLPLLHKQITLASALDDDDNVLQELQYPEQRIQFYTYLLTNRSGIEAIVSHHLGLKGKHTCQIGEVKEWISGSFNVCIPVYIESWSGNARERVLIRFPLPYKVGEFKHPGNAEEKLRCEAATFIWIHENCPSIPIPHLWGFGFADGHHFTAIEHTPLFPRLIWYTRRLLSSIFGYLPPSRHLTRRVPQNLKTGYLIMDYVESTEGVMLSESWEALRHDKTRRNNLFQGLSRIILSLAQVPFTQIGSLTLDNNGVIKLANRPLTLRLQHLENESIPTNIARDLTYSTTDAYLLDLLACHDSRLRHSPNSVRDEYDGQAQLSILTIMRALLPQFMDRDLRRGPFVLTLTDLHQSNIFVDSDWNIKYLVDLEWTCSRPAEMLHPPYWLTGRGVDQLEGEHLDTFSDIHSEFMDAFEEEESILSPKGGRAFNLTHMFRNGWKTGNFWYFHALDNPKGLHNIFLDHIQPIFAKLDDTGMAEFERTITPYWSADVTAFLAKKTQDKEVYESQLRHAFDAASEASELKT</sequence>
<dbReference type="AlphaFoldDB" id="A0A319F0Q0"/>
<organism evidence="1 2">
    <name type="scientific">Aspergillus sclerotiicarbonarius (strain CBS 121057 / IBT 28362)</name>
    <dbReference type="NCBI Taxonomy" id="1448318"/>
    <lineage>
        <taxon>Eukaryota</taxon>
        <taxon>Fungi</taxon>
        <taxon>Dikarya</taxon>
        <taxon>Ascomycota</taxon>
        <taxon>Pezizomycotina</taxon>
        <taxon>Eurotiomycetes</taxon>
        <taxon>Eurotiomycetidae</taxon>
        <taxon>Eurotiales</taxon>
        <taxon>Aspergillaceae</taxon>
        <taxon>Aspergillus</taxon>
        <taxon>Aspergillus subgen. Circumdati</taxon>
    </lineage>
</organism>
<keyword evidence="2" id="KW-1185">Reference proteome</keyword>
<dbReference type="STRING" id="1448318.A0A319F0Q0"/>
<dbReference type="InterPro" id="IPR051678">
    <property type="entry name" value="AGP_Transferase"/>
</dbReference>
<gene>
    <name evidence="1" type="ORF">BO78DRAFT_303496</name>
</gene>
<evidence type="ECO:0000313" key="1">
    <source>
        <dbReference type="EMBL" id="PYI11224.1"/>
    </source>
</evidence>
<protein>
    <recommendedName>
        <fullName evidence="3">Aminoglycoside phosphotransferase domain-containing protein</fullName>
    </recommendedName>
</protein>
<dbReference type="EMBL" id="KZ826318">
    <property type="protein sequence ID" value="PYI11224.1"/>
    <property type="molecule type" value="Genomic_DNA"/>
</dbReference>
<proteinExistence type="predicted"/>